<organism evidence="1">
    <name type="scientific">Drosophila melanogaster</name>
    <name type="common">Fruit fly</name>
    <dbReference type="NCBI Taxonomy" id="7227"/>
    <lineage>
        <taxon>Eukaryota</taxon>
        <taxon>Metazoa</taxon>
        <taxon>Ecdysozoa</taxon>
        <taxon>Arthropoda</taxon>
        <taxon>Hexapoda</taxon>
        <taxon>Insecta</taxon>
        <taxon>Pterygota</taxon>
        <taxon>Neoptera</taxon>
        <taxon>Endopterygota</taxon>
        <taxon>Diptera</taxon>
        <taxon>Brachycera</taxon>
        <taxon>Muscomorpha</taxon>
        <taxon>Ephydroidea</taxon>
        <taxon>Drosophilidae</taxon>
        <taxon>Drosophila</taxon>
        <taxon>Sophophora</taxon>
    </lineage>
</organism>
<name>Q6II70_DROME</name>
<protein>
    <submittedName>
        <fullName evidence="1">HDC19543</fullName>
    </submittedName>
</protein>
<accession>Q6II70</accession>
<dbReference type="EMBL" id="BK003196">
    <property type="protein sequence ID" value="DAA03396.1"/>
    <property type="molecule type" value="Genomic_DNA"/>
</dbReference>
<gene>
    <name evidence="1" type="ORF">HDC19543</name>
</gene>
<dbReference type="AlphaFoldDB" id="Q6II70"/>
<evidence type="ECO:0000313" key="1">
    <source>
        <dbReference type="EMBL" id="DAA03396.1"/>
    </source>
</evidence>
<sequence>MVSTCNGRVFVGCLKVMPLPAPYYHQPPRPLVSLSICQAVSWAKILLALLAIRLSRSKAQMPIRTLVMPTIFFLWDPPGACLLWGMVLHGGGGGVGCYMVKEETRMGNASGQPQGSKLMKASETRNEFKWNLCPLGASASSLQFSSEGPVESGEWRVVGGEWRAAVASGK</sequence>
<proteinExistence type="predicted"/>
<reference evidence="1" key="1">
    <citation type="journal article" date="2003" name="Genome Biol.">
        <title>An integrated gene annotation and transcriptional profiling approach towards the full gene content of the Drosophila genome.</title>
        <authorList>
            <person name="Hild M."/>
            <person name="Beckmann B."/>
            <person name="Haas S.A."/>
            <person name="Koch B."/>
            <person name="Solovyev V."/>
            <person name="Busold C."/>
            <person name="Fellenberg K."/>
            <person name="Boutros M."/>
            <person name="Vingron M."/>
            <person name="Sauer F."/>
            <person name="Hoheisel J.D."/>
            <person name="Paro R."/>
        </authorList>
    </citation>
    <scope>NUCLEOTIDE SEQUENCE</scope>
</reference>